<dbReference type="AlphaFoldDB" id="B7VTI6"/>
<proteinExistence type="predicted"/>
<reference evidence="1 2" key="1">
    <citation type="submission" date="2009-02" db="EMBL/GenBank/DDBJ databases">
        <title>Vibrio splendidus str. LGP32 complete genome.</title>
        <authorList>
            <person name="Mazel D."/>
            <person name="Le Roux F."/>
        </authorList>
    </citation>
    <scope>NUCLEOTIDE SEQUENCE [LARGE SCALE GENOMIC DNA]</scope>
    <source>
        <strain evidence="1 2">LGP32</strain>
    </source>
</reference>
<dbReference type="EMBL" id="FM954973">
    <property type="protein sequence ID" value="CAV27595.1"/>
    <property type="molecule type" value="Genomic_DNA"/>
</dbReference>
<dbReference type="STRING" id="575788.VS_II1441"/>
<accession>B7VTI6</accession>
<sequence length="43" mass="5107">MFGCIQRKNTHQIRENLMLILEQLEYKQAIKKPVNRLAFLCSS</sequence>
<dbReference type="KEGG" id="vsp:VS_II1441"/>
<dbReference type="HOGENOM" id="CLU_3241384_0_0_6"/>
<evidence type="ECO:0000313" key="2">
    <source>
        <dbReference type="Proteomes" id="UP000009100"/>
    </source>
</evidence>
<evidence type="ECO:0000313" key="1">
    <source>
        <dbReference type="EMBL" id="CAV27595.1"/>
    </source>
</evidence>
<gene>
    <name evidence="1" type="ordered locus">VS_II1441</name>
</gene>
<dbReference type="Proteomes" id="UP000009100">
    <property type="component" value="Chromosome 2"/>
</dbReference>
<protein>
    <submittedName>
        <fullName evidence="1">Uncharacterized protein</fullName>
    </submittedName>
</protein>
<organism evidence="1 2">
    <name type="scientific">Vibrio atlanticus (strain LGP32)</name>
    <name type="common">Vibrio splendidus (strain Mel32)</name>
    <dbReference type="NCBI Taxonomy" id="575788"/>
    <lineage>
        <taxon>Bacteria</taxon>
        <taxon>Pseudomonadati</taxon>
        <taxon>Pseudomonadota</taxon>
        <taxon>Gammaproteobacteria</taxon>
        <taxon>Vibrionales</taxon>
        <taxon>Vibrionaceae</taxon>
        <taxon>Vibrio</taxon>
    </lineage>
</organism>
<name>B7VTI6_VIBA3</name>